<keyword evidence="1" id="KW-0472">Membrane</keyword>
<evidence type="ECO:0000313" key="3">
    <source>
        <dbReference type="Proteomes" id="UP001206126"/>
    </source>
</evidence>
<feature type="transmembrane region" description="Helical" evidence="1">
    <location>
        <begin position="482"/>
        <end position="500"/>
    </location>
</feature>
<accession>A0ABT2DDC6</accession>
<keyword evidence="1" id="KW-1133">Transmembrane helix</keyword>
<keyword evidence="3" id="KW-1185">Reference proteome</keyword>
<evidence type="ECO:0008006" key="4">
    <source>
        <dbReference type="Google" id="ProtNLM"/>
    </source>
</evidence>
<organism evidence="2 3">
    <name type="scientific">Massilia agilis</name>
    <dbReference type="NCBI Taxonomy" id="1811226"/>
    <lineage>
        <taxon>Bacteria</taxon>
        <taxon>Pseudomonadati</taxon>
        <taxon>Pseudomonadota</taxon>
        <taxon>Betaproteobacteria</taxon>
        <taxon>Burkholderiales</taxon>
        <taxon>Oxalobacteraceae</taxon>
        <taxon>Telluria group</taxon>
        <taxon>Massilia</taxon>
    </lineage>
</organism>
<dbReference type="RefSeq" id="WP_258823131.1">
    <property type="nucleotide sequence ID" value="NZ_JANUHB010000003.1"/>
</dbReference>
<sequence length="504" mass="54759">MIWAIACIGLAAVAASVWRRQWIDAALAAVAALALALVCGEIALPVKPAATLDIDAKNPPHSLDGVAALRLKGDGLRAAQWDDLPARPLAWDGAGAGGIALDFPRQLALGRMFVLTVHRPPGTPARLQLVAENGWVLSEAKGEGDLSVQWLPSVAEQLVLRARLLASDGSVIDEGPVPFRVSETQPLRVQGRFGAPSFDLRALDELLASSNALLDWQISLGKALTRSETPREAIGEPNLLLVDAAWFEHATPAQRSAMLAQAEHGAALLILGANAADPAIWSRTLQLDLKPQPDKATEGAPLVMSVAPFNPSEHGPWQAAGNLLWTRQWHAGRIGWLGAADWHRYAISDPHALALWWQSTLDALGVARAEPVEWLAPDEMPLPRQRLEVCARGVKGTAVFPGLSQKLAWQRRPDRVDASCVAVWPEKSGWLQVESPDSDASSAIYIFAPTDWQQWQAQERRHATARYAARTPVAAQGRPAALPRWPFAVVFALAMLALWWRERR</sequence>
<protein>
    <recommendedName>
        <fullName evidence="4">Transmembrane protein</fullName>
    </recommendedName>
</protein>
<evidence type="ECO:0000313" key="2">
    <source>
        <dbReference type="EMBL" id="MCS0809320.1"/>
    </source>
</evidence>
<proteinExistence type="predicted"/>
<evidence type="ECO:0000256" key="1">
    <source>
        <dbReference type="SAM" id="Phobius"/>
    </source>
</evidence>
<gene>
    <name evidence="2" type="ORF">NX774_15455</name>
</gene>
<reference evidence="2 3" key="1">
    <citation type="submission" date="2022-08" db="EMBL/GenBank/DDBJ databases">
        <title>Reclassification of Massilia species as members of the genera Telluria, Duganella, Pseudoduganella, Mokoshia gen. nov. and Zemynaea gen. nov. using orthogonal and non-orthogonal genome-based approaches.</title>
        <authorList>
            <person name="Bowman J.P."/>
        </authorList>
    </citation>
    <scope>NUCLEOTIDE SEQUENCE [LARGE SCALE GENOMIC DNA]</scope>
    <source>
        <strain evidence="2 3">JCM 31605</strain>
    </source>
</reference>
<comment type="caution">
    <text evidence="2">The sequence shown here is derived from an EMBL/GenBank/DDBJ whole genome shotgun (WGS) entry which is preliminary data.</text>
</comment>
<keyword evidence="1" id="KW-0812">Transmembrane</keyword>
<name>A0ABT2DDC6_9BURK</name>
<dbReference type="Proteomes" id="UP001206126">
    <property type="component" value="Unassembled WGS sequence"/>
</dbReference>
<dbReference type="EMBL" id="JANUHB010000003">
    <property type="protein sequence ID" value="MCS0809320.1"/>
    <property type="molecule type" value="Genomic_DNA"/>
</dbReference>